<dbReference type="Pfam" id="PF08905">
    <property type="entry name" value="DUF1850"/>
    <property type="match status" value="1"/>
</dbReference>
<dbReference type="Proteomes" id="UP000076567">
    <property type="component" value="Unassembled WGS sequence"/>
</dbReference>
<organism evidence="1 2">
    <name type="scientific">Fictibacillus phosphorivorans</name>
    <dbReference type="NCBI Taxonomy" id="1221500"/>
    <lineage>
        <taxon>Bacteria</taxon>
        <taxon>Bacillati</taxon>
        <taxon>Bacillota</taxon>
        <taxon>Bacilli</taxon>
        <taxon>Bacillales</taxon>
        <taxon>Fictibacillaceae</taxon>
        <taxon>Fictibacillus</taxon>
    </lineage>
</organism>
<dbReference type="EMBL" id="LRFC01000038">
    <property type="protein sequence ID" value="KZE64001.1"/>
    <property type="molecule type" value="Genomic_DNA"/>
</dbReference>
<dbReference type="RefSeq" id="WP_066244934.1">
    <property type="nucleotide sequence ID" value="NZ_LRFC01000038.1"/>
</dbReference>
<protein>
    <recommendedName>
        <fullName evidence="3">DUF1850 domain-containing protein</fullName>
    </recommendedName>
</protein>
<evidence type="ECO:0000313" key="2">
    <source>
        <dbReference type="Proteomes" id="UP000076567"/>
    </source>
</evidence>
<comment type="caution">
    <text evidence="1">The sequence shown here is derived from an EMBL/GenBank/DDBJ whole genome shotgun (WGS) entry which is preliminary data.</text>
</comment>
<dbReference type="AlphaFoldDB" id="A0A163PRB0"/>
<name>A0A163PRB0_9BACL</name>
<keyword evidence="2" id="KW-1185">Reference proteome</keyword>
<evidence type="ECO:0008006" key="3">
    <source>
        <dbReference type="Google" id="ProtNLM"/>
    </source>
</evidence>
<accession>A0A163PRB0</accession>
<sequence>MLFLCTLILVIPKNVVKITMPDRTIYEQGSSFAVKWIHSVEKEEWIEMYHRQDGDLTLYKTYFKTFGAGVPSQGKVIKSDKPGYVAFEMNRKMKNILLVVSKNVHSSVAVNKQELPLYRMVPSYEEVKIESIRIPAVFYYANKIWLKMR</sequence>
<evidence type="ECO:0000313" key="1">
    <source>
        <dbReference type="EMBL" id="KZE64001.1"/>
    </source>
</evidence>
<gene>
    <name evidence="1" type="ORF">AWM68_12890</name>
</gene>
<dbReference type="InterPro" id="IPR015001">
    <property type="entry name" value="DUF1850"/>
</dbReference>
<reference evidence="2" key="1">
    <citation type="submission" date="2016-01" db="EMBL/GenBank/DDBJ databases">
        <title>Draft genome of Chromobacterium sp. F49.</title>
        <authorList>
            <person name="Hong K.W."/>
        </authorList>
    </citation>
    <scope>NUCLEOTIDE SEQUENCE [LARGE SCALE GENOMIC DNA]</scope>
    <source>
        <strain evidence="2">P7IIIA</strain>
    </source>
</reference>
<proteinExistence type="predicted"/>